<dbReference type="SUPFAM" id="SSF56219">
    <property type="entry name" value="DNase I-like"/>
    <property type="match status" value="1"/>
</dbReference>
<organism evidence="3 4">
    <name type="scientific">Antrihabitans stalagmiti</name>
    <dbReference type="NCBI Taxonomy" id="2799499"/>
    <lineage>
        <taxon>Bacteria</taxon>
        <taxon>Bacillati</taxon>
        <taxon>Actinomycetota</taxon>
        <taxon>Actinomycetes</taxon>
        <taxon>Mycobacteriales</taxon>
        <taxon>Nocardiaceae</taxon>
        <taxon>Antrihabitans</taxon>
    </lineage>
</organism>
<dbReference type="Pfam" id="PF03372">
    <property type="entry name" value="Exo_endo_phos"/>
    <property type="match status" value="1"/>
</dbReference>
<dbReference type="Proteomes" id="UP000655868">
    <property type="component" value="Unassembled WGS sequence"/>
</dbReference>
<reference evidence="3" key="1">
    <citation type="submission" date="2020-12" db="EMBL/GenBank/DDBJ databases">
        <title>Antrihabitans popcorni sp. nov. and Antrihabitans auranticaus sp. nov., isolated from a larva cave.</title>
        <authorList>
            <person name="Lee S.D."/>
            <person name="Kim I.S."/>
        </authorList>
    </citation>
    <scope>NUCLEOTIDE SEQUENCE</scope>
    <source>
        <strain evidence="3">YC3-6</strain>
    </source>
</reference>
<evidence type="ECO:0000313" key="3">
    <source>
        <dbReference type="EMBL" id="MBJ8341810.1"/>
    </source>
</evidence>
<keyword evidence="3" id="KW-0540">Nuclease</keyword>
<evidence type="ECO:0000256" key="1">
    <source>
        <dbReference type="SAM" id="Phobius"/>
    </source>
</evidence>
<feature type="transmembrane region" description="Helical" evidence="1">
    <location>
        <begin position="7"/>
        <end position="29"/>
    </location>
</feature>
<evidence type="ECO:0000313" key="4">
    <source>
        <dbReference type="Proteomes" id="UP000655868"/>
    </source>
</evidence>
<dbReference type="GO" id="GO:0004519">
    <property type="term" value="F:endonuclease activity"/>
    <property type="evidence" value="ECO:0007669"/>
    <property type="project" value="UniProtKB-KW"/>
</dbReference>
<keyword evidence="1" id="KW-1133">Transmembrane helix</keyword>
<feature type="transmembrane region" description="Helical" evidence="1">
    <location>
        <begin position="35"/>
        <end position="58"/>
    </location>
</feature>
<name>A0A934NVB2_9NOCA</name>
<accession>A0A934NVB2</accession>
<keyword evidence="4" id="KW-1185">Reference proteome</keyword>
<dbReference type="AlphaFoldDB" id="A0A934NVB2"/>
<keyword evidence="3" id="KW-0255">Endonuclease</keyword>
<protein>
    <submittedName>
        <fullName evidence="3">Endonuclease/exonuclease/phosphatase family protein</fullName>
    </submittedName>
</protein>
<sequence>MDSSRRFFVLMASFAPYVMIAAVLGLLLLALVKHWIGVGAAVLAIGAAIATQLPVYVASGTPGTGQALTIMQSNIYFGEGDAAAVVREVMANDVDILTIDELTPDSVQRLDAAGIAVLLPHRYVEADIGAEGTGIYSRYPLSDQVNHDGFILNQVSARATLPTGEAVTVFAFHPVPPFPSGPQPWSGEMERIRDILDAVPDSTEHVVVGADFNATQDHSLYRKLLDTGIEDSADQVGVGMLRTYPSDKSFPPIIGIDHILLGGAHADELRTVHIDGTDHMAVIADIRLR</sequence>
<keyword evidence="1" id="KW-0812">Transmembrane</keyword>
<proteinExistence type="predicted"/>
<evidence type="ECO:0000259" key="2">
    <source>
        <dbReference type="Pfam" id="PF03372"/>
    </source>
</evidence>
<keyword evidence="3" id="KW-0378">Hydrolase</keyword>
<feature type="domain" description="Endonuclease/exonuclease/phosphatase" evidence="2">
    <location>
        <begin position="71"/>
        <end position="279"/>
    </location>
</feature>
<keyword evidence="1" id="KW-0472">Membrane</keyword>
<dbReference type="InterPro" id="IPR036691">
    <property type="entry name" value="Endo/exonu/phosph_ase_sf"/>
</dbReference>
<dbReference type="Gene3D" id="3.60.10.10">
    <property type="entry name" value="Endonuclease/exonuclease/phosphatase"/>
    <property type="match status" value="1"/>
</dbReference>
<dbReference type="EMBL" id="JAEMNV010000008">
    <property type="protein sequence ID" value="MBJ8341810.1"/>
    <property type="molecule type" value="Genomic_DNA"/>
</dbReference>
<comment type="caution">
    <text evidence="3">The sequence shown here is derived from an EMBL/GenBank/DDBJ whole genome shotgun (WGS) entry which is preliminary data.</text>
</comment>
<dbReference type="InterPro" id="IPR005135">
    <property type="entry name" value="Endo/exonuclease/phosphatase"/>
</dbReference>
<gene>
    <name evidence="3" type="ORF">JGU71_23260</name>
</gene>